<evidence type="ECO:0000313" key="3">
    <source>
        <dbReference type="Proteomes" id="UP000294535"/>
    </source>
</evidence>
<feature type="transmembrane region" description="Helical" evidence="1">
    <location>
        <begin position="123"/>
        <end position="142"/>
    </location>
</feature>
<keyword evidence="1" id="KW-0472">Membrane</keyword>
<name>A0A4R6T2R8_9BACT</name>
<feature type="transmembrane region" description="Helical" evidence="1">
    <location>
        <begin position="7"/>
        <end position="26"/>
    </location>
</feature>
<proteinExistence type="predicted"/>
<dbReference type="RefSeq" id="WP_133556899.1">
    <property type="nucleotide sequence ID" value="NZ_SNYF01000008.1"/>
</dbReference>
<dbReference type="EMBL" id="SNYF01000008">
    <property type="protein sequence ID" value="TDQ14953.1"/>
    <property type="molecule type" value="Genomic_DNA"/>
</dbReference>
<evidence type="ECO:0000256" key="1">
    <source>
        <dbReference type="SAM" id="Phobius"/>
    </source>
</evidence>
<feature type="transmembrane region" description="Helical" evidence="1">
    <location>
        <begin position="58"/>
        <end position="78"/>
    </location>
</feature>
<keyword evidence="1" id="KW-0812">Transmembrane</keyword>
<dbReference type="AlphaFoldDB" id="A0A4R6T2R8"/>
<keyword evidence="1" id="KW-1133">Transmembrane helix</keyword>
<reference evidence="2 3" key="1">
    <citation type="submission" date="2019-03" db="EMBL/GenBank/DDBJ databases">
        <title>Genomic Encyclopedia of Type Strains, Phase III (KMG-III): the genomes of soil and plant-associated and newly described type strains.</title>
        <authorList>
            <person name="Whitman W."/>
        </authorList>
    </citation>
    <scope>NUCLEOTIDE SEQUENCE [LARGE SCALE GENOMIC DNA]</scope>
    <source>
        <strain evidence="2 3">CECT 8446</strain>
    </source>
</reference>
<organism evidence="2 3">
    <name type="scientific">Algoriphagus boseongensis</name>
    <dbReference type="NCBI Taxonomy" id="1442587"/>
    <lineage>
        <taxon>Bacteria</taxon>
        <taxon>Pseudomonadati</taxon>
        <taxon>Bacteroidota</taxon>
        <taxon>Cytophagia</taxon>
        <taxon>Cytophagales</taxon>
        <taxon>Cyclobacteriaceae</taxon>
        <taxon>Algoriphagus</taxon>
    </lineage>
</organism>
<dbReference type="OrthoDB" id="594989at2"/>
<comment type="caution">
    <text evidence="2">The sequence shown here is derived from an EMBL/GenBank/DDBJ whole genome shotgun (WGS) entry which is preliminary data.</text>
</comment>
<feature type="transmembrane region" description="Helical" evidence="1">
    <location>
        <begin position="85"/>
        <end position="103"/>
    </location>
</feature>
<evidence type="ECO:0000313" key="2">
    <source>
        <dbReference type="EMBL" id="TDQ14953.1"/>
    </source>
</evidence>
<dbReference type="Pfam" id="PF14126">
    <property type="entry name" value="DUF4293"/>
    <property type="match status" value="1"/>
</dbReference>
<protein>
    <submittedName>
        <fullName evidence="2">Uncharacterized protein DUF4293</fullName>
    </submittedName>
</protein>
<gene>
    <name evidence="2" type="ORF">DFQ04_2834</name>
</gene>
<dbReference type="Proteomes" id="UP000294535">
    <property type="component" value="Unassembled WGS sequence"/>
</dbReference>
<keyword evidence="3" id="KW-1185">Reference proteome</keyword>
<sequence>MIQRIQSIFLLLVVISMGVTIGTELWEQTVNEQTWKLNAFVLENFDANQEVVSSTSKWFLGALAAFSGLLALISIFQYKNRTRQMMINMINSLLMVGLVAATFLTTNGLNSEMGIEAAGTYKIGFWAILAAMVFNMLANRFIRKDEMLVRSVDRIR</sequence>
<accession>A0A4R6T2R8</accession>
<dbReference type="InterPro" id="IPR025635">
    <property type="entry name" value="DUF4293"/>
</dbReference>